<evidence type="ECO:0000313" key="2">
    <source>
        <dbReference type="Proteomes" id="UP000821865"/>
    </source>
</evidence>
<accession>A0ACB8DK40</accession>
<dbReference type="EMBL" id="CM023480">
    <property type="protein sequence ID" value="KAH7970944.1"/>
    <property type="molecule type" value="Genomic_DNA"/>
</dbReference>
<evidence type="ECO:0000313" key="1">
    <source>
        <dbReference type="EMBL" id="KAH7970944.1"/>
    </source>
</evidence>
<organism evidence="1 2">
    <name type="scientific">Dermacentor silvarum</name>
    <name type="common">Tick</name>
    <dbReference type="NCBI Taxonomy" id="543639"/>
    <lineage>
        <taxon>Eukaryota</taxon>
        <taxon>Metazoa</taxon>
        <taxon>Ecdysozoa</taxon>
        <taxon>Arthropoda</taxon>
        <taxon>Chelicerata</taxon>
        <taxon>Arachnida</taxon>
        <taxon>Acari</taxon>
        <taxon>Parasitiformes</taxon>
        <taxon>Ixodida</taxon>
        <taxon>Ixodoidea</taxon>
        <taxon>Ixodidae</taxon>
        <taxon>Rhipicephalinae</taxon>
        <taxon>Dermacentor</taxon>
    </lineage>
</organism>
<protein>
    <submittedName>
        <fullName evidence="1">Uncharacterized protein</fullName>
    </submittedName>
</protein>
<name>A0ACB8DK40_DERSI</name>
<comment type="caution">
    <text evidence="1">The sequence shown here is derived from an EMBL/GenBank/DDBJ whole genome shotgun (WGS) entry which is preliminary data.</text>
</comment>
<keyword evidence="2" id="KW-1185">Reference proteome</keyword>
<proteinExistence type="predicted"/>
<dbReference type="Proteomes" id="UP000821865">
    <property type="component" value="Chromosome 11"/>
</dbReference>
<sequence length="288" mass="32440">MATARLVLTALCFSMLVAPAVQECKEEYRSRRPTHTACRPPNENCTISNRTVTAQDRRLILETHNHYRSTVALGNLSGFPPAADMRELEWDEELASVAQAKAEQCTDPNGDADHDRMADRFTTRFNRTGQNLAWKGRNFPFKSRDWAGRIKSWFAEYVDYPPANVSRYMAGPRTTVYHFTQVVWAKTGYVGCGFIEYGSVLPTNYTNMQFFVCNYAVSGNTRNKPLYRAGKTCSACPKGTTYSSADLLITDVRSCSQKLPTICKALAIWRKIYKPTLLVDACHLAGEE</sequence>
<reference evidence="1" key="1">
    <citation type="submission" date="2020-05" db="EMBL/GenBank/DDBJ databases">
        <title>Large-scale comparative analyses of tick genomes elucidate their genetic diversity and vector capacities.</title>
        <authorList>
            <person name="Jia N."/>
            <person name="Wang J."/>
            <person name="Shi W."/>
            <person name="Du L."/>
            <person name="Sun Y."/>
            <person name="Zhan W."/>
            <person name="Jiang J."/>
            <person name="Wang Q."/>
            <person name="Zhang B."/>
            <person name="Ji P."/>
            <person name="Sakyi L.B."/>
            <person name="Cui X."/>
            <person name="Yuan T."/>
            <person name="Jiang B."/>
            <person name="Yang W."/>
            <person name="Lam T.T.-Y."/>
            <person name="Chang Q."/>
            <person name="Ding S."/>
            <person name="Wang X."/>
            <person name="Zhu J."/>
            <person name="Ruan X."/>
            <person name="Zhao L."/>
            <person name="Wei J."/>
            <person name="Que T."/>
            <person name="Du C."/>
            <person name="Cheng J."/>
            <person name="Dai P."/>
            <person name="Han X."/>
            <person name="Huang E."/>
            <person name="Gao Y."/>
            <person name="Liu J."/>
            <person name="Shao H."/>
            <person name="Ye R."/>
            <person name="Li L."/>
            <person name="Wei W."/>
            <person name="Wang X."/>
            <person name="Wang C."/>
            <person name="Yang T."/>
            <person name="Huo Q."/>
            <person name="Li W."/>
            <person name="Guo W."/>
            <person name="Chen H."/>
            <person name="Zhou L."/>
            <person name="Ni X."/>
            <person name="Tian J."/>
            <person name="Zhou Y."/>
            <person name="Sheng Y."/>
            <person name="Liu T."/>
            <person name="Pan Y."/>
            <person name="Xia L."/>
            <person name="Li J."/>
            <person name="Zhao F."/>
            <person name="Cao W."/>
        </authorList>
    </citation>
    <scope>NUCLEOTIDE SEQUENCE</scope>
    <source>
        <strain evidence="1">Dsil-2018</strain>
    </source>
</reference>
<gene>
    <name evidence="1" type="ORF">HPB49_017055</name>
</gene>